<reference evidence="5" key="1">
    <citation type="submission" date="2013-08" db="EMBL/GenBank/DDBJ databases">
        <title>Oryza genome evolution.</title>
        <authorList>
            <person name="Wing R.A."/>
            <person name="Panaud O."/>
            <person name="Oliveira A.C."/>
        </authorList>
    </citation>
    <scope>NUCLEOTIDE SEQUENCE</scope>
</reference>
<keyword evidence="2" id="KW-0805">Transcription regulation</keyword>
<dbReference type="CDD" id="cd00083">
    <property type="entry name" value="bHLH_SF"/>
    <property type="match status" value="1"/>
</dbReference>
<protein>
    <recommendedName>
        <fullName evidence="4">BHLH domain-containing protein</fullName>
    </recommendedName>
</protein>
<dbReference type="PANTHER" id="PTHR46772">
    <property type="entry name" value="BHLH DOMAIN-CONTAINING PROTEIN"/>
    <property type="match status" value="1"/>
</dbReference>
<keyword evidence="3" id="KW-0804">Transcription</keyword>
<dbReference type="HOGENOM" id="CLU_092947_0_0_1"/>
<dbReference type="SUPFAM" id="SSF47459">
    <property type="entry name" value="HLH, helix-loop-helix DNA-binding domain"/>
    <property type="match status" value="1"/>
</dbReference>
<evidence type="ECO:0000256" key="3">
    <source>
        <dbReference type="ARBA" id="ARBA00023163"/>
    </source>
</evidence>
<dbReference type="Pfam" id="PF00010">
    <property type="entry name" value="HLH"/>
    <property type="match status" value="1"/>
</dbReference>
<dbReference type="InterPro" id="IPR044278">
    <property type="entry name" value="BHLH95-like"/>
</dbReference>
<dbReference type="SMART" id="SM00353">
    <property type="entry name" value="HLH"/>
    <property type="match status" value="1"/>
</dbReference>
<evidence type="ECO:0000256" key="2">
    <source>
        <dbReference type="ARBA" id="ARBA00023015"/>
    </source>
</evidence>
<accession>A0A0D9Y9R5</accession>
<comment type="similarity">
    <text evidence="1">Belongs to the bHLH protein family.</text>
</comment>
<dbReference type="PROSITE" id="PS50888">
    <property type="entry name" value="BHLH"/>
    <property type="match status" value="1"/>
</dbReference>
<evidence type="ECO:0000256" key="1">
    <source>
        <dbReference type="ARBA" id="ARBA00005510"/>
    </source>
</evidence>
<organism evidence="5">
    <name type="scientific">Oryza glumipatula</name>
    <dbReference type="NCBI Taxonomy" id="40148"/>
    <lineage>
        <taxon>Eukaryota</taxon>
        <taxon>Viridiplantae</taxon>
        <taxon>Streptophyta</taxon>
        <taxon>Embryophyta</taxon>
        <taxon>Tracheophyta</taxon>
        <taxon>Spermatophyta</taxon>
        <taxon>Magnoliopsida</taxon>
        <taxon>Liliopsida</taxon>
        <taxon>Poales</taxon>
        <taxon>Poaceae</taxon>
        <taxon>BOP clade</taxon>
        <taxon>Oryzoideae</taxon>
        <taxon>Oryzeae</taxon>
        <taxon>Oryzinae</taxon>
        <taxon>Oryza</taxon>
    </lineage>
</organism>
<dbReference type="eggNOG" id="ENOG502S4GC">
    <property type="taxonomic scope" value="Eukaryota"/>
</dbReference>
<dbReference type="PANTHER" id="PTHR46772:SF4">
    <property type="entry name" value="OS01G0518300 PROTEIN"/>
    <property type="match status" value="1"/>
</dbReference>
<dbReference type="Gene3D" id="4.10.280.10">
    <property type="entry name" value="Helix-loop-helix DNA-binding domain"/>
    <property type="match status" value="1"/>
</dbReference>
<dbReference type="GO" id="GO:0009960">
    <property type="term" value="P:endosperm development"/>
    <property type="evidence" value="ECO:0007669"/>
    <property type="project" value="InterPro"/>
</dbReference>
<dbReference type="GO" id="GO:0046983">
    <property type="term" value="F:protein dimerization activity"/>
    <property type="evidence" value="ECO:0007669"/>
    <property type="project" value="InterPro"/>
</dbReference>
<name>A0A0D9Y9R5_9ORYZ</name>
<feature type="domain" description="BHLH" evidence="4">
    <location>
        <begin position="99"/>
        <end position="149"/>
    </location>
</feature>
<dbReference type="EnsemblPlants" id="OGLUM01G21120.1">
    <property type="protein sequence ID" value="OGLUM01G21120.1"/>
    <property type="gene ID" value="OGLUM01G21120"/>
</dbReference>
<evidence type="ECO:0000313" key="6">
    <source>
        <dbReference type="Proteomes" id="UP000026961"/>
    </source>
</evidence>
<dbReference type="InterPro" id="IPR011598">
    <property type="entry name" value="bHLH_dom"/>
</dbReference>
<dbReference type="Proteomes" id="UP000026961">
    <property type="component" value="Chromosome 1"/>
</dbReference>
<sequence>MDTSNCRPGLERLRCSATNNCPQVHNRKADTIAPSVLQPQHKEQSFVPSRDDKITAPSEIVDLAFGALFLERVPMAEEDNLALSVVCERSPGTAAEAASGRPPKAVSERARRQTMSRLYAELGALLPNLPPRASTTRIVEEAIACVGELRAKTAELEAYSAVAAAAGRAARDGAAEVVASGKTSCFAVRLRAARARPGSLTRVLEVFQRHGVAVLAATVARDGEETAVTVTTAAVAPRVLETIKAEIICAA</sequence>
<reference evidence="5" key="2">
    <citation type="submission" date="2015-04" db="UniProtKB">
        <authorList>
            <consortium name="EnsemblPlants"/>
        </authorList>
    </citation>
    <scope>IDENTIFICATION</scope>
</reference>
<keyword evidence="6" id="KW-1185">Reference proteome</keyword>
<evidence type="ECO:0000259" key="4">
    <source>
        <dbReference type="PROSITE" id="PS50888"/>
    </source>
</evidence>
<dbReference type="InterPro" id="IPR036638">
    <property type="entry name" value="HLH_DNA-bd_sf"/>
</dbReference>
<reference evidence="5" key="3">
    <citation type="submission" date="2018-05" db="EMBL/GenBank/DDBJ databases">
        <title>OgluRS3 (Oryza glumaepatula Reference Sequence Version 3).</title>
        <authorList>
            <person name="Zhang J."/>
            <person name="Kudrna D."/>
            <person name="Lee S."/>
            <person name="Talag J."/>
            <person name="Welchert J."/>
            <person name="Wing R.A."/>
        </authorList>
    </citation>
    <scope>NUCLEOTIDE SEQUENCE [LARGE SCALE GENOMIC DNA]</scope>
</reference>
<dbReference type="GO" id="GO:0003700">
    <property type="term" value="F:DNA-binding transcription factor activity"/>
    <property type="evidence" value="ECO:0007669"/>
    <property type="project" value="InterPro"/>
</dbReference>
<dbReference type="Gramene" id="OGLUM01G21120.1">
    <property type="protein sequence ID" value="OGLUM01G21120.1"/>
    <property type="gene ID" value="OGLUM01G21120"/>
</dbReference>
<proteinExistence type="inferred from homology"/>
<evidence type="ECO:0000313" key="5">
    <source>
        <dbReference type="EnsemblPlants" id="OGLUM01G21120.1"/>
    </source>
</evidence>
<dbReference type="AlphaFoldDB" id="A0A0D9Y9R5"/>